<gene>
    <name evidence="1" type="ORF">KCG34_12145</name>
</gene>
<dbReference type="EMBL" id="CP073078">
    <property type="protein sequence ID" value="QUD90557.1"/>
    <property type="molecule type" value="Genomic_DNA"/>
</dbReference>
<dbReference type="Pfam" id="PF11042">
    <property type="entry name" value="DUF2750"/>
    <property type="match status" value="1"/>
</dbReference>
<reference evidence="1" key="1">
    <citation type="submission" date="2021-04" db="EMBL/GenBank/DDBJ databases">
        <title>The complete genome sequence of Caulobacter sp. S6.</title>
        <authorList>
            <person name="Tang Y."/>
            <person name="Ouyang W."/>
            <person name="Liu Q."/>
            <person name="Huang B."/>
            <person name="Guo Z."/>
            <person name="Lei P."/>
        </authorList>
    </citation>
    <scope>NUCLEOTIDE SEQUENCE</scope>
    <source>
        <strain evidence="1">S6</strain>
    </source>
</reference>
<evidence type="ECO:0000313" key="1">
    <source>
        <dbReference type="EMBL" id="QUD90557.1"/>
    </source>
</evidence>
<accession>A0A975IWY2</accession>
<sequence>MSTSAINADAFVREVKTSGRVWAIRDSGGFPTSTNASGEIAMPFWSSEGRAKRVVETIDAYRNFQPVPVELSAFLDRWLPGLENDGLAVGLNWSGERATGYDLSPKDVRARFNATSR</sequence>
<evidence type="ECO:0000313" key="2">
    <source>
        <dbReference type="Proteomes" id="UP000676409"/>
    </source>
</evidence>
<dbReference type="KEGG" id="caul:KCG34_12145"/>
<protein>
    <submittedName>
        <fullName evidence="1">DUF2750 domain-containing protein</fullName>
    </submittedName>
</protein>
<name>A0A975IWY2_9CAUL</name>
<dbReference type="RefSeq" id="WP_211940607.1">
    <property type="nucleotide sequence ID" value="NZ_CP073078.1"/>
</dbReference>
<dbReference type="AlphaFoldDB" id="A0A975IWY2"/>
<dbReference type="Proteomes" id="UP000676409">
    <property type="component" value="Chromosome"/>
</dbReference>
<dbReference type="InterPro" id="IPR021284">
    <property type="entry name" value="DUF2750"/>
</dbReference>
<organism evidence="1 2">
    <name type="scientific">Phenylobacterium montanum</name>
    <dbReference type="NCBI Taxonomy" id="2823693"/>
    <lineage>
        <taxon>Bacteria</taxon>
        <taxon>Pseudomonadati</taxon>
        <taxon>Pseudomonadota</taxon>
        <taxon>Alphaproteobacteria</taxon>
        <taxon>Caulobacterales</taxon>
        <taxon>Caulobacteraceae</taxon>
        <taxon>Phenylobacterium</taxon>
    </lineage>
</organism>
<proteinExistence type="predicted"/>
<keyword evidence="2" id="KW-1185">Reference proteome</keyword>